<feature type="region of interest" description="Disordered" evidence="5">
    <location>
        <begin position="531"/>
        <end position="554"/>
    </location>
</feature>
<dbReference type="CDD" id="cd00302">
    <property type="entry name" value="cytochrome_P450"/>
    <property type="match status" value="1"/>
</dbReference>
<dbReference type="SUPFAM" id="SSF48264">
    <property type="entry name" value="Cytochrome P450"/>
    <property type="match status" value="1"/>
</dbReference>
<keyword evidence="3 4" id="KW-0349">Heme</keyword>
<dbReference type="PRINTS" id="PR00385">
    <property type="entry name" value="P450"/>
</dbReference>
<dbReference type="EMBL" id="ANOH01000215">
    <property type="protein sequence ID" value="EMI55454.1"/>
    <property type="molecule type" value="Genomic_DNA"/>
</dbReference>
<dbReference type="GO" id="GO:0020037">
    <property type="term" value="F:heme binding"/>
    <property type="evidence" value="ECO:0007669"/>
    <property type="project" value="InterPro"/>
</dbReference>
<dbReference type="InterPro" id="IPR017972">
    <property type="entry name" value="Cyt_P450_CS"/>
</dbReference>
<comment type="similarity">
    <text evidence="2 4">Belongs to the cytochrome P450 family.</text>
</comment>
<evidence type="ECO:0000256" key="1">
    <source>
        <dbReference type="ARBA" id="ARBA00001971"/>
    </source>
</evidence>
<dbReference type="InterPro" id="IPR036396">
    <property type="entry name" value="Cyt_P450_sf"/>
</dbReference>
<keyword evidence="4" id="KW-0560">Oxidoreductase</keyword>
<evidence type="ECO:0000256" key="3">
    <source>
        <dbReference type="PIRSR" id="PIRSR602401-1"/>
    </source>
</evidence>
<gene>
    <name evidence="6" type="ORF">RSSM_03097</name>
</gene>
<dbReference type="PANTHER" id="PTHR24305">
    <property type="entry name" value="CYTOCHROME P450"/>
    <property type="match status" value="1"/>
</dbReference>
<dbReference type="Proteomes" id="UP000011885">
    <property type="component" value="Unassembled WGS sequence"/>
</dbReference>
<protein>
    <submittedName>
        <fullName evidence="6">Cytochrome P450</fullName>
    </submittedName>
</protein>
<evidence type="ECO:0000313" key="6">
    <source>
        <dbReference type="EMBL" id="EMI55454.1"/>
    </source>
</evidence>
<dbReference type="Pfam" id="PF00067">
    <property type="entry name" value="p450"/>
    <property type="match status" value="1"/>
</dbReference>
<reference evidence="6 7" key="1">
    <citation type="journal article" date="2013" name="Mar. Genomics">
        <title>Expression of sulfatases in Rhodopirellula baltica and the diversity of sulfatases in the genus Rhodopirellula.</title>
        <authorList>
            <person name="Wegner C.E."/>
            <person name="Richter-Heitmann T."/>
            <person name="Klindworth A."/>
            <person name="Klockow C."/>
            <person name="Richter M."/>
            <person name="Achstetter T."/>
            <person name="Glockner F.O."/>
            <person name="Harder J."/>
        </authorList>
    </citation>
    <scope>NUCLEOTIDE SEQUENCE [LARGE SCALE GENOMIC DNA]</scope>
    <source>
        <strain evidence="6 7">SM41</strain>
    </source>
</reference>
<dbReference type="InterPro" id="IPR001128">
    <property type="entry name" value="Cyt_P450"/>
</dbReference>
<evidence type="ECO:0000313" key="7">
    <source>
        <dbReference type="Proteomes" id="UP000011885"/>
    </source>
</evidence>
<dbReference type="GO" id="GO:0005506">
    <property type="term" value="F:iron ion binding"/>
    <property type="evidence" value="ECO:0007669"/>
    <property type="project" value="InterPro"/>
</dbReference>
<proteinExistence type="inferred from homology"/>
<comment type="cofactor">
    <cofactor evidence="1 3">
        <name>heme</name>
        <dbReference type="ChEBI" id="CHEBI:30413"/>
    </cofactor>
</comment>
<comment type="caution">
    <text evidence="6">The sequence shown here is derived from an EMBL/GenBank/DDBJ whole genome shotgun (WGS) entry which is preliminary data.</text>
</comment>
<organism evidence="6 7">
    <name type="scientific">Rhodopirellula sallentina SM41</name>
    <dbReference type="NCBI Taxonomy" id="1263870"/>
    <lineage>
        <taxon>Bacteria</taxon>
        <taxon>Pseudomonadati</taxon>
        <taxon>Planctomycetota</taxon>
        <taxon>Planctomycetia</taxon>
        <taxon>Pirellulales</taxon>
        <taxon>Pirellulaceae</taxon>
        <taxon>Rhodopirellula</taxon>
    </lineage>
</organism>
<dbReference type="PANTHER" id="PTHR24305:SF166">
    <property type="entry name" value="CYTOCHROME P450 12A4, MITOCHONDRIAL-RELATED"/>
    <property type="match status" value="1"/>
</dbReference>
<evidence type="ECO:0000256" key="2">
    <source>
        <dbReference type="ARBA" id="ARBA00010617"/>
    </source>
</evidence>
<accession>M5U2F4</accession>
<evidence type="ECO:0000256" key="4">
    <source>
        <dbReference type="RuleBase" id="RU000461"/>
    </source>
</evidence>
<keyword evidence="4" id="KW-0503">Monooxygenase</keyword>
<keyword evidence="3 4" id="KW-0479">Metal-binding</keyword>
<keyword evidence="7" id="KW-1185">Reference proteome</keyword>
<dbReference type="InterPro" id="IPR002401">
    <property type="entry name" value="Cyt_P450_E_grp-I"/>
</dbReference>
<keyword evidence="3 4" id="KW-0408">Iron</keyword>
<dbReference type="AlphaFoldDB" id="M5U2F4"/>
<dbReference type="InterPro" id="IPR050121">
    <property type="entry name" value="Cytochrome_P450_monoxygenase"/>
</dbReference>
<dbReference type="PROSITE" id="PS00086">
    <property type="entry name" value="CYTOCHROME_P450"/>
    <property type="match status" value="1"/>
</dbReference>
<sequence length="554" mass="62536">MILHASSEGVAPIRQSSPVRIIGDGRAETTPQAVALPVFRSDFCSVTKTMRDRIPGYRRISRLPKQLFHINPFDGDIVPSRVPLIAPRSGRPTQPFPHRWNFHDPIQILETYFWNADAEDGTGRHNRYLDVPGFAPVFVTRDPGLIRSIATATGDREGQFDRDTLPSVGIARATGTDTLLYSNGAEWKKQRRIAACPFGKTTLFQPERFGEFSQTFRVTVGDRVDVLRQHLRQSGKQAVEMRLEPEVKVVMLEMLANNFFGAEIGYRELRERFVPALERVIDHIVSDTVKNRLGIPWRRFPSWNQRITNAKQDDAAFEELTQLVLAPRCEGRALWNQFKSAAPDEKLVSNLKVFLAGALEATTSYATWAISHLARNPDAQERVYEEVKDIDVYTPEVLAEASYLRAVLDETLRLTPSLYFLPRRATTDTWVKANDGRRLMIPDGTHLLLDVWHANRHEDHWGVQQSGYPAIAFEPDRWRVLAESGRSSKEILHFGFGHGPRVCPGKHLGELEVGLTVGALVKTFRFESAQTENPARAGVSTKPADGTQVRMSLR</sequence>
<dbReference type="PATRIC" id="fig|1263870.3.peg.3286"/>
<name>M5U2F4_9BACT</name>
<feature type="binding site" description="axial binding residue" evidence="3">
    <location>
        <position position="503"/>
    </location>
    <ligand>
        <name>heme</name>
        <dbReference type="ChEBI" id="CHEBI:30413"/>
    </ligand>
    <ligandPart>
        <name>Fe</name>
        <dbReference type="ChEBI" id="CHEBI:18248"/>
    </ligandPart>
</feature>
<evidence type="ECO:0000256" key="5">
    <source>
        <dbReference type="SAM" id="MobiDB-lite"/>
    </source>
</evidence>
<dbReference type="GO" id="GO:0016705">
    <property type="term" value="F:oxidoreductase activity, acting on paired donors, with incorporation or reduction of molecular oxygen"/>
    <property type="evidence" value="ECO:0007669"/>
    <property type="project" value="InterPro"/>
</dbReference>
<dbReference type="Gene3D" id="1.10.630.10">
    <property type="entry name" value="Cytochrome P450"/>
    <property type="match status" value="1"/>
</dbReference>
<dbReference type="PRINTS" id="PR00463">
    <property type="entry name" value="EP450I"/>
</dbReference>
<dbReference type="GO" id="GO:0004497">
    <property type="term" value="F:monooxygenase activity"/>
    <property type="evidence" value="ECO:0007669"/>
    <property type="project" value="UniProtKB-KW"/>
</dbReference>